<dbReference type="STRING" id="187101.VC03_04885"/>
<feature type="binding site" evidence="4">
    <location>
        <position position="103"/>
    </location>
    <ligand>
        <name>a divalent metal cation</name>
        <dbReference type="ChEBI" id="CHEBI:60240"/>
        <label>1</label>
    </ligand>
</feature>
<dbReference type="HOGENOM" id="CLU_037423_2_0_0"/>
<evidence type="ECO:0000256" key="1">
    <source>
        <dbReference type="ARBA" id="ARBA00006964"/>
    </source>
</evidence>
<gene>
    <name evidence="5" type="ORF">VC03_04885</name>
</gene>
<dbReference type="PANTHER" id="PTHR13799:SF14">
    <property type="entry name" value="GTP CYCLOHYDROLASE 1 TYPE 2 HOMOLOG"/>
    <property type="match status" value="1"/>
</dbReference>
<evidence type="ECO:0000256" key="4">
    <source>
        <dbReference type="PIRSR" id="PIRSR602678-1"/>
    </source>
</evidence>
<accession>A0A0E3ZCQ5</accession>
<evidence type="ECO:0000313" key="5">
    <source>
        <dbReference type="EMBL" id="AKC95821.1"/>
    </source>
</evidence>
<dbReference type="RefSeq" id="WP_046328925.1">
    <property type="nucleotide sequence ID" value="NZ_CP011280.1"/>
</dbReference>
<feature type="binding site" evidence="4">
    <location>
        <position position="227"/>
    </location>
    <ligand>
        <name>a divalent metal cation</name>
        <dbReference type="ChEBI" id="CHEBI:60240"/>
        <label>1</label>
    </ligand>
</feature>
<name>A0A0E3ZCQ5_9FUSO</name>
<dbReference type="InterPro" id="IPR002678">
    <property type="entry name" value="DUF34/NIF3"/>
</dbReference>
<dbReference type="Gene3D" id="3.40.1390.30">
    <property type="entry name" value="NIF3 (NGG1p interacting factor 3)-like"/>
    <property type="match status" value="2"/>
</dbReference>
<organism evidence="5 6">
    <name type="scientific">Sneathia vaginalis</name>
    <dbReference type="NCBI Taxonomy" id="187101"/>
    <lineage>
        <taxon>Bacteria</taxon>
        <taxon>Fusobacteriati</taxon>
        <taxon>Fusobacteriota</taxon>
        <taxon>Fusobacteriia</taxon>
        <taxon>Fusobacteriales</taxon>
        <taxon>Leptotrichiaceae</taxon>
        <taxon>Sneathia</taxon>
    </lineage>
</organism>
<dbReference type="SUPFAM" id="SSF102705">
    <property type="entry name" value="NIF3 (NGG1p interacting factor 3)-like"/>
    <property type="match status" value="1"/>
</dbReference>
<dbReference type="Pfam" id="PF01784">
    <property type="entry name" value="DUF34_NIF3"/>
    <property type="match status" value="1"/>
</dbReference>
<dbReference type="AlphaFoldDB" id="A0A0E3ZCQ5"/>
<dbReference type="GO" id="GO:0005737">
    <property type="term" value="C:cytoplasm"/>
    <property type="evidence" value="ECO:0007669"/>
    <property type="project" value="TreeGrafter"/>
</dbReference>
<evidence type="ECO:0000313" key="6">
    <source>
        <dbReference type="Proteomes" id="UP000033103"/>
    </source>
</evidence>
<dbReference type="EMBL" id="CP011280">
    <property type="protein sequence ID" value="AKC95821.1"/>
    <property type="molecule type" value="Genomic_DNA"/>
</dbReference>
<sequence length="257" mass="29713">MKLTELIDKLNEKFPENICESWDNVGLLLGDKDKDVKKVLIALEVNSKAIDKAIQERVDVIISHHPLIFKSLKKITKDDMIGSRIMRLLKNDIAVYAMHTNLDSATGGLNDYVFKLLDLDAKRMYEDETKNRPLRYFDLTKKMTIEEMVKVVKEKLNISQLRVIYDEYYTKKDIKSFALVTGSGMDFFNEVKDKVDLFITADVKYHEAQDALEQGVSIIDFGHLESEVHAVDLLSNYLKEITNVQIVEFHNNPVYIY</sequence>
<feature type="binding site" evidence="4">
    <location>
        <position position="65"/>
    </location>
    <ligand>
        <name>a divalent metal cation</name>
        <dbReference type="ChEBI" id="CHEBI:60240"/>
        <label>1</label>
    </ligand>
</feature>
<dbReference type="GO" id="GO:0046872">
    <property type="term" value="F:metal ion binding"/>
    <property type="evidence" value="ECO:0007669"/>
    <property type="project" value="UniProtKB-KW"/>
</dbReference>
<dbReference type="Proteomes" id="UP000033103">
    <property type="component" value="Chromosome"/>
</dbReference>
<comment type="similarity">
    <text evidence="1">Belongs to the GTP cyclohydrolase I type 2/NIF3 family.</text>
</comment>
<dbReference type="InterPro" id="IPR036069">
    <property type="entry name" value="DUF34/NIF3_sf"/>
</dbReference>
<evidence type="ECO:0000256" key="3">
    <source>
        <dbReference type="ARBA" id="ARBA00022723"/>
    </source>
</evidence>
<dbReference type="NCBIfam" id="TIGR00486">
    <property type="entry name" value="YbgI_SA1388"/>
    <property type="match status" value="1"/>
</dbReference>
<keyword evidence="3 4" id="KW-0479">Metal-binding</keyword>
<feature type="binding site" evidence="4">
    <location>
        <position position="223"/>
    </location>
    <ligand>
        <name>a divalent metal cation</name>
        <dbReference type="ChEBI" id="CHEBI:60240"/>
        <label>1</label>
    </ligand>
</feature>
<dbReference type="FunFam" id="3.40.1390.30:FF:000001">
    <property type="entry name" value="GTP cyclohydrolase 1 type 2"/>
    <property type="match status" value="1"/>
</dbReference>
<keyword evidence="6" id="KW-1185">Reference proteome</keyword>
<reference evidence="5 6" key="1">
    <citation type="journal article" date="2012" name="BMC Genomics">
        <title>Genomic sequence analysis and characterization of Sneathia amnii sp. nov.</title>
        <authorList>
            <consortium name="Vaginal Microbiome Consortium (additional members)"/>
            <person name="Harwich M.D.Jr."/>
            <person name="Serrano M.G."/>
            <person name="Fettweis J.M."/>
            <person name="Alves J.M."/>
            <person name="Reimers M.A."/>
            <person name="Buck G.A."/>
            <person name="Jefferson K.K."/>
        </authorList>
    </citation>
    <scope>NUCLEOTIDE SEQUENCE [LARGE SCALE GENOMIC DNA]</scope>
    <source>
        <strain evidence="5 6">SN35</strain>
    </source>
</reference>
<protein>
    <recommendedName>
        <fullName evidence="2">GTP cyclohydrolase 1 type 2 homolog</fullName>
    </recommendedName>
</protein>
<proteinExistence type="inferred from homology"/>
<dbReference type="OrthoDB" id="9792792at2"/>
<evidence type="ECO:0000256" key="2">
    <source>
        <dbReference type="ARBA" id="ARBA00022112"/>
    </source>
</evidence>
<feature type="binding site" evidence="4">
    <location>
        <position position="64"/>
    </location>
    <ligand>
        <name>a divalent metal cation</name>
        <dbReference type="ChEBI" id="CHEBI:60240"/>
        <label>2</label>
    </ligand>
</feature>
<dbReference type="PANTHER" id="PTHR13799">
    <property type="entry name" value="NGG1 INTERACTING FACTOR 3"/>
    <property type="match status" value="1"/>
</dbReference>
<dbReference type="PATRIC" id="fig|1069640.6.peg.969"/>
<dbReference type="KEGG" id="sns:VC03_04885"/>